<protein>
    <recommendedName>
        <fullName evidence="5">Exo-alpha-sialidase</fullName>
    </recommendedName>
</protein>
<keyword evidence="2" id="KW-0472">Membrane</keyword>
<keyword evidence="4" id="KW-1185">Reference proteome</keyword>
<evidence type="ECO:0000313" key="3">
    <source>
        <dbReference type="EMBL" id="GAA1962029.1"/>
    </source>
</evidence>
<comment type="caution">
    <text evidence="3">The sequence shown here is derived from an EMBL/GenBank/DDBJ whole genome shotgun (WGS) entry which is preliminary data.</text>
</comment>
<feature type="region of interest" description="Disordered" evidence="1">
    <location>
        <begin position="46"/>
        <end position="80"/>
    </location>
</feature>
<evidence type="ECO:0000256" key="1">
    <source>
        <dbReference type="SAM" id="MobiDB-lite"/>
    </source>
</evidence>
<gene>
    <name evidence="3" type="ORF">GCM10009717_31030</name>
</gene>
<proteinExistence type="predicted"/>
<keyword evidence="2" id="KW-0812">Transmembrane</keyword>
<dbReference type="EMBL" id="BAAAMK010000008">
    <property type="protein sequence ID" value="GAA1962029.1"/>
    <property type="molecule type" value="Genomic_DNA"/>
</dbReference>
<dbReference type="CDD" id="cd15482">
    <property type="entry name" value="Sialidase_non-viral"/>
    <property type="match status" value="1"/>
</dbReference>
<keyword evidence="2" id="KW-1133">Transmembrane helix</keyword>
<reference evidence="3 4" key="1">
    <citation type="journal article" date="2019" name="Int. J. Syst. Evol. Microbiol.">
        <title>The Global Catalogue of Microorganisms (GCM) 10K type strain sequencing project: providing services to taxonomists for standard genome sequencing and annotation.</title>
        <authorList>
            <consortium name="The Broad Institute Genomics Platform"/>
            <consortium name="The Broad Institute Genome Sequencing Center for Infectious Disease"/>
            <person name="Wu L."/>
            <person name="Ma J."/>
        </authorList>
    </citation>
    <scope>NUCLEOTIDE SEQUENCE [LARGE SCALE GENOMIC DNA]</scope>
    <source>
        <strain evidence="3 4">JCM 13584</strain>
    </source>
</reference>
<dbReference type="RefSeq" id="WP_157415294.1">
    <property type="nucleotide sequence ID" value="NZ_BAAAMK010000008.1"/>
</dbReference>
<dbReference type="Gene3D" id="2.130.10.10">
    <property type="entry name" value="YVTN repeat-like/Quinoprotein amine dehydrogenase"/>
    <property type="match status" value="1"/>
</dbReference>
<evidence type="ECO:0000313" key="4">
    <source>
        <dbReference type="Proteomes" id="UP001499954"/>
    </source>
</evidence>
<evidence type="ECO:0000256" key="2">
    <source>
        <dbReference type="SAM" id="Phobius"/>
    </source>
</evidence>
<sequence length="313" mass="31364">MARRDSPQARLATAPWAVAAIVVFVLVDAALVWWALASMRQESTPQREVLPTFPALPTGSPPQTDASSATATTGPTPATGIRPTVMLAALDANTAYRGATGTCQGAEATIEVTVDGGETWTAGFTEGLTELQSVEASDGDIVTMVARDPACALGRYRSYVQGDDWEPTGEVEPAWYLDGERVVGPNGDSAPCEAGAVQAAGSSPTSAAVLCASGELFVTTDVGATWAAATATGAVALAAGPSGYVVALTSDGCRGIRIADVDLASATGVSAPGACLDADAAPGSTVIDAASGGIVWAWSGGVLARSTDGGATW</sequence>
<name>A0ABN2R1J9_9MICO</name>
<feature type="transmembrane region" description="Helical" evidence="2">
    <location>
        <begin position="12"/>
        <end position="36"/>
    </location>
</feature>
<dbReference type="Gene3D" id="2.120.10.10">
    <property type="match status" value="1"/>
</dbReference>
<evidence type="ECO:0008006" key="5">
    <source>
        <dbReference type="Google" id="ProtNLM"/>
    </source>
</evidence>
<accession>A0ABN2R1J9</accession>
<organism evidence="3 4">
    <name type="scientific">Agromyces allii</name>
    <dbReference type="NCBI Taxonomy" id="393607"/>
    <lineage>
        <taxon>Bacteria</taxon>
        <taxon>Bacillati</taxon>
        <taxon>Actinomycetota</taxon>
        <taxon>Actinomycetes</taxon>
        <taxon>Micrococcales</taxon>
        <taxon>Microbacteriaceae</taxon>
        <taxon>Agromyces</taxon>
    </lineage>
</organism>
<dbReference type="Proteomes" id="UP001499954">
    <property type="component" value="Unassembled WGS sequence"/>
</dbReference>
<feature type="compositionally biased region" description="Low complexity" evidence="1">
    <location>
        <begin position="61"/>
        <end position="79"/>
    </location>
</feature>
<dbReference type="SUPFAM" id="SSF110296">
    <property type="entry name" value="Oligoxyloglucan reducing end-specific cellobiohydrolase"/>
    <property type="match status" value="1"/>
</dbReference>
<dbReference type="InterPro" id="IPR015943">
    <property type="entry name" value="WD40/YVTN_repeat-like_dom_sf"/>
</dbReference>